<dbReference type="Proteomes" id="UP000030755">
    <property type="component" value="Unassembled WGS sequence"/>
</dbReference>
<keyword evidence="3" id="KW-1185">Reference proteome</keyword>
<dbReference type="EMBL" id="KE561054">
    <property type="protein sequence ID" value="EPZ33534.1"/>
    <property type="molecule type" value="Genomic_DNA"/>
</dbReference>
<evidence type="ECO:0000313" key="2">
    <source>
        <dbReference type="EMBL" id="EPZ33534.1"/>
    </source>
</evidence>
<organism evidence="2 3">
    <name type="scientific">Rozella allomycis (strain CSF55)</name>
    <dbReference type="NCBI Taxonomy" id="988480"/>
    <lineage>
        <taxon>Eukaryota</taxon>
        <taxon>Fungi</taxon>
        <taxon>Fungi incertae sedis</taxon>
        <taxon>Cryptomycota</taxon>
        <taxon>Cryptomycota incertae sedis</taxon>
        <taxon>Rozella</taxon>
    </lineage>
</organism>
<feature type="region of interest" description="Disordered" evidence="1">
    <location>
        <begin position="1"/>
        <end position="72"/>
    </location>
</feature>
<dbReference type="AlphaFoldDB" id="A0A075AY98"/>
<name>A0A075AY98_ROZAC</name>
<evidence type="ECO:0000313" key="3">
    <source>
        <dbReference type="Proteomes" id="UP000030755"/>
    </source>
</evidence>
<protein>
    <submittedName>
        <fullName evidence="2">Uncharacterized protein</fullName>
    </submittedName>
</protein>
<proteinExistence type="predicted"/>
<dbReference type="HOGENOM" id="CLU_2723608_0_0_1"/>
<sequence length="72" mass="8120">MHSETAVTVERPYSPANDVPTSSGDEAVRKRRRRKSNFKASIEDNEDSDDEEFKVGRKNMTTSAVSDEETIN</sequence>
<gene>
    <name evidence="2" type="ORF">O9G_001285</name>
</gene>
<evidence type="ECO:0000256" key="1">
    <source>
        <dbReference type="SAM" id="MobiDB-lite"/>
    </source>
</evidence>
<reference evidence="2 3" key="1">
    <citation type="journal article" date="2013" name="Curr. Biol.">
        <title>Shared signatures of parasitism and phylogenomics unite Cryptomycota and microsporidia.</title>
        <authorList>
            <person name="James T.Y."/>
            <person name="Pelin A."/>
            <person name="Bonen L."/>
            <person name="Ahrendt S."/>
            <person name="Sain D."/>
            <person name="Corradi N."/>
            <person name="Stajich J.E."/>
        </authorList>
    </citation>
    <scope>NUCLEOTIDE SEQUENCE [LARGE SCALE GENOMIC DNA]</scope>
    <source>
        <strain evidence="2 3">CSF55</strain>
    </source>
</reference>
<feature type="compositionally biased region" description="Acidic residues" evidence="1">
    <location>
        <begin position="43"/>
        <end position="52"/>
    </location>
</feature>
<accession>A0A075AY98</accession>